<evidence type="ECO:0000313" key="4">
    <source>
        <dbReference type="Proteomes" id="UP000886804"/>
    </source>
</evidence>
<reference evidence="3" key="2">
    <citation type="submission" date="2021-04" db="EMBL/GenBank/DDBJ databases">
        <authorList>
            <person name="Gilroy R."/>
        </authorList>
    </citation>
    <scope>NUCLEOTIDE SEQUENCE</scope>
    <source>
        <strain evidence="3">CHK188-4685</strain>
    </source>
</reference>
<gene>
    <name evidence="3" type="ORF">H9716_00975</name>
</gene>
<dbReference type="SUPFAM" id="SSF51430">
    <property type="entry name" value="NAD(P)-linked oxidoreductase"/>
    <property type="match status" value="1"/>
</dbReference>
<comment type="caution">
    <text evidence="3">The sequence shown here is derived from an EMBL/GenBank/DDBJ whole genome shotgun (WGS) entry which is preliminary data.</text>
</comment>
<dbReference type="EMBL" id="DWYS01000011">
    <property type="protein sequence ID" value="HJB06424.1"/>
    <property type="molecule type" value="Genomic_DNA"/>
</dbReference>
<keyword evidence="1" id="KW-0560">Oxidoreductase</keyword>
<dbReference type="GO" id="GO:0005737">
    <property type="term" value="C:cytoplasm"/>
    <property type="evidence" value="ECO:0007669"/>
    <property type="project" value="TreeGrafter"/>
</dbReference>
<dbReference type="Proteomes" id="UP000886804">
    <property type="component" value="Unassembled WGS sequence"/>
</dbReference>
<organism evidence="3 4">
    <name type="scientific">Candidatus Enterocloster faecavium</name>
    <dbReference type="NCBI Taxonomy" id="2838560"/>
    <lineage>
        <taxon>Bacteria</taxon>
        <taxon>Bacillati</taxon>
        <taxon>Bacillota</taxon>
        <taxon>Clostridia</taxon>
        <taxon>Lachnospirales</taxon>
        <taxon>Lachnospiraceae</taxon>
        <taxon>Enterocloster</taxon>
    </lineage>
</organism>
<dbReference type="Gene3D" id="3.20.20.100">
    <property type="entry name" value="NADP-dependent oxidoreductase domain"/>
    <property type="match status" value="1"/>
</dbReference>
<dbReference type="PANTHER" id="PTHR43625:SF77">
    <property type="entry name" value="ALDO-KETO REDUCTASE"/>
    <property type="match status" value="1"/>
</dbReference>
<dbReference type="InterPro" id="IPR023210">
    <property type="entry name" value="NADP_OxRdtase_dom"/>
</dbReference>
<dbReference type="CDD" id="cd19078">
    <property type="entry name" value="AKR_AKR13C1_2"/>
    <property type="match status" value="1"/>
</dbReference>
<evidence type="ECO:0000259" key="2">
    <source>
        <dbReference type="Pfam" id="PF00248"/>
    </source>
</evidence>
<dbReference type="PANTHER" id="PTHR43625">
    <property type="entry name" value="AFLATOXIN B1 ALDEHYDE REDUCTASE"/>
    <property type="match status" value="1"/>
</dbReference>
<protein>
    <submittedName>
        <fullName evidence="3">Aldo/keto reductase</fullName>
    </submittedName>
</protein>
<dbReference type="InterPro" id="IPR036812">
    <property type="entry name" value="NAD(P)_OxRdtase_dom_sf"/>
</dbReference>
<feature type="domain" description="NADP-dependent oxidoreductase" evidence="2">
    <location>
        <begin position="19"/>
        <end position="314"/>
    </location>
</feature>
<dbReference type="GO" id="GO:0016491">
    <property type="term" value="F:oxidoreductase activity"/>
    <property type="evidence" value="ECO:0007669"/>
    <property type="project" value="UniProtKB-KW"/>
</dbReference>
<proteinExistence type="predicted"/>
<name>A0A9D2RIQ4_9FIRM</name>
<dbReference type="AlphaFoldDB" id="A0A9D2RIQ4"/>
<accession>A0A9D2RIQ4</accession>
<sequence>MENRILGTDLVVSAIDLGCMGMTHASDAPADVKEMTELLAEAVDMGYTMFDTAECYTGINPDGSTAYNEELVGAALKPYRDKIVLATKCGVKHMGDHLEMDSSRATIRKSVEGSLRKLQTDHIDLYYQHRIDPKVTPEEVAETMKELIQEGKITHWGISEANEDYLRRADAVCHVTAIQNRLSMMYRDYEKLFPVLEERKIGFVAFSPLANGFLTACYRDTSKFEHSPADFRSTMPQFSEQAVAQNADLLALIENTACEKNASPAQISLAWMLGKRPYIVPIPGSRKESRIRENLKAAEIKLTKEEVKKIDDALDQMTMSEVFGGHHSN</sequence>
<reference evidence="3" key="1">
    <citation type="journal article" date="2021" name="PeerJ">
        <title>Extensive microbial diversity within the chicken gut microbiome revealed by metagenomics and culture.</title>
        <authorList>
            <person name="Gilroy R."/>
            <person name="Ravi A."/>
            <person name="Getino M."/>
            <person name="Pursley I."/>
            <person name="Horton D.L."/>
            <person name="Alikhan N.F."/>
            <person name="Baker D."/>
            <person name="Gharbi K."/>
            <person name="Hall N."/>
            <person name="Watson M."/>
            <person name="Adriaenssens E.M."/>
            <person name="Foster-Nyarko E."/>
            <person name="Jarju S."/>
            <person name="Secka A."/>
            <person name="Antonio M."/>
            <person name="Oren A."/>
            <person name="Chaudhuri R.R."/>
            <person name="La Ragione R."/>
            <person name="Hildebrand F."/>
            <person name="Pallen M.J."/>
        </authorList>
    </citation>
    <scope>NUCLEOTIDE SEQUENCE</scope>
    <source>
        <strain evidence="3">CHK188-4685</strain>
    </source>
</reference>
<dbReference type="Pfam" id="PF00248">
    <property type="entry name" value="Aldo_ket_red"/>
    <property type="match status" value="1"/>
</dbReference>
<dbReference type="InterPro" id="IPR050791">
    <property type="entry name" value="Aldo-Keto_reductase"/>
</dbReference>
<evidence type="ECO:0000256" key="1">
    <source>
        <dbReference type="ARBA" id="ARBA00023002"/>
    </source>
</evidence>
<evidence type="ECO:0000313" key="3">
    <source>
        <dbReference type="EMBL" id="HJB06424.1"/>
    </source>
</evidence>